<proteinExistence type="predicted"/>
<feature type="transmembrane region" description="Helical" evidence="1">
    <location>
        <begin position="64"/>
        <end position="85"/>
    </location>
</feature>
<organism evidence="2 3">
    <name type="scientific">Marinibactrum halimedae</name>
    <dbReference type="NCBI Taxonomy" id="1444977"/>
    <lineage>
        <taxon>Bacteria</taxon>
        <taxon>Pseudomonadati</taxon>
        <taxon>Pseudomonadota</taxon>
        <taxon>Gammaproteobacteria</taxon>
        <taxon>Cellvibrionales</taxon>
        <taxon>Cellvibrionaceae</taxon>
        <taxon>Marinibactrum</taxon>
    </lineage>
</organism>
<dbReference type="EMBL" id="BSPD01000042">
    <property type="protein sequence ID" value="GLS26278.1"/>
    <property type="molecule type" value="Genomic_DNA"/>
</dbReference>
<evidence type="ECO:0000313" key="3">
    <source>
        <dbReference type="Proteomes" id="UP001156870"/>
    </source>
</evidence>
<evidence type="ECO:0000256" key="1">
    <source>
        <dbReference type="SAM" id="Phobius"/>
    </source>
</evidence>
<accession>A0AA37T769</accession>
<comment type="caution">
    <text evidence="2">The sequence shown here is derived from an EMBL/GenBank/DDBJ whole genome shotgun (WGS) entry which is preliminary data.</text>
</comment>
<sequence length="129" mass="14338">MFAVVMLASIVFWELFIVVKANSTAKELLGITKQSLGVIRSESMDDDEKAIAMQKNSLNMLKQVFLCCLKIMAALFGSFVVFYMAHITGGWTLEELALYSVNPIVLIAVVILLVVYGKIRHAVIGKRIQ</sequence>
<gene>
    <name evidence="2" type="ORF">GCM10007877_19930</name>
</gene>
<evidence type="ECO:0000313" key="2">
    <source>
        <dbReference type="EMBL" id="GLS26278.1"/>
    </source>
</evidence>
<feature type="transmembrane region" description="Helical" evidence="1">
    <location>
        <begin position="97"/>
        <end position="117"/>
    </location>
</feature>
<name>A0AA37T769_9GAMM</name>
<keyword evidence="1" id="KW-0472">Membrane</keyword>
<keyword evidence="1" id="KW-1133">Transmembrane helix</keyword>
<dbReference type="AlphaFoldDB" id="A0AA37T769"/>
<keyword evidence="1" id="KW-0812">Transmembrane</keyword>
<protein>
    <submittedName>
        <fullName evidence="2">Uncharacterized protein</fullName>
    </submittedName>
</protein>
<reference evidence="2 3" key="1">
    <citation type="journal article" date="2014" name="Int. J. Syst. Evol. Microbiol.">
        <title>Complete genome sequence of Corynebacterium casei LMG S-19264T (=DSM 44701T), isolated from a smear-ripened cheese.</title>
        <authorList>
            <consortium name="US DOE Joint Genome Institute (JGI-PGF)"/>
            <person name="Walter F."/>
            <person name="Albersmeier A."/>
            <person name="Kalinowski J."/>
            <person name="Ruckert C."/>
        </authorList>
    </citation>
    <scope>NUCLEOTIDE SEQUENCE [LARGE SCALE GENOMIC DNA]</scope>
    <source>
        <strain evidence="2 3">NBRC 110095</strain>
    </source>
</reference>
<keyword evidence="3" id="KW-1185">Reference proteome</keyword>
<dbReference type="Proteomes" id="UP001156870">
    <property type="component" value="Unassembled WGS sequence"/>
</dbReference>
<dbReference type="RefSeq" id="WP_232592452.1">
    <property type="nucleotide sequence ID" value="NZ_BSPD01000042.1"/>
</dbReference>